<dbReference type="OrthoDB" id="5525824at2"/>
<reference evidence="3 4" key="1">
    <citation type="submission" date="2016-10" db="EMBL/GenBank/DDBJ databases">
        <title>Genome sequence of Planktotalea frisia SH6-1.</title>
        <authorList>
            <person name="Poehlein A."/>
            <person name="Bakenhus I."/>
            <person name="Voget S."/>
            <person name="Brinkhoff T."/>
            <person name="Simon M."/>
        </authorList>
    </citation>
    <scope>NUCLEOTIDE SEQUENCE [LARGE SCALE GENOMIC DNA]</scope>
    <source>
        <strain evidence="3 4">SH6-1</strain>
    </source>
</reference>
<dbReference type="Pfam" id="PF00691">
    <property type="entry name" value="OmpA"/>
    <property type="match status" value="1"/>
</dbReference>
<dbReference type="AlphaFoldDB" id="A0A1L9NSB2"/>
<evidence type="ECO:0000313" key="4">
    <source>
        <dbReference type="Proteomes" id="UP000184514"/>
    </source>
</evidence>
<sequence>MAILSRCVRVGLAAELGGHTDNTGTGNYELSAARAVAVSEAMIARGVPREAISAVGFGPSKPIADNATEAGRAANRRTTVRWTQQ</sequence>
<dbReference type="InterPro" id="IPR050330">
    <property type="entry name" value="Bact_OuterMem_StrucFunc"/>
</dbReference>
<dbReference type="InterPro" id="IPR036737">
    <property type="entry name" value="OmpA-like_sf"/>
</dbReference>
<dbReference type="GO" id="GO:0016020">
    <property type="term" value="C:membrane"/>
    <property type="evidence" value="ECO:0007669"/>
    <property type="project" value="UniProtKB-UniRule"/>
</dbReference>
<organism evidence="3 4">
    <name type="scientific">Planktotalea frisia</name>
    <dbReference type="NCBI Taxonomy" id="696762"/>
    <lineage>
        <taxon>Bacteria</taxon>
        <taxon>Pseudomonadati</taxon>
        <taxon>Pseudomonadota</taxon>
        <taxon>Alphaproteobacteria</taxon>
        <taxon>Rhodobacterales</taxon>
        <taxon>Paracoccaceae</taxon>
        <taxon>Planktotalea</taxon>
    </lineage>
</organism>
<dbReference type="SUPFAM" id="SSF103088">
    <property type="entry name" value="OmpA-like"/>
    <property type="match status" value="1"/>
</dbReference>
<dbReference type="PANTHER" id="PTHR30329">
    <property type="entry name" value="STATOR ELEMENT OF FLAGELLAR MOTOR COMPLEX"/>
    <property type="match status" value="1"/>
</dbReference>
<evidence type="ECO:0000313" key="3">
    <source>
        <dbReference type="EMBL" id="OJI92200.1"/>
    </source>
</evidence>
<keyword evidence="1" id="KW-0472">Membrane</keyword>
<proteinExistence type="predicted"/>
<accession>A0A1L9NSB2</accession>
<dbReference type="InterPro" id="IPR006665">
    <property type="entry name" value="OmpA-like"/>
</dbReference>
<dbReference type="Proteomes" id="UP000184514">
    <property type="component" value="Unassembled WGS sequence"/>
</dbReference>
<evidence type="ECO:0000259" key="2">
    <source>
        <dbReference type="PROSITE" id="PS51123"/>
    </source>
</evidence>
<dbReference type="EMBL" id="MLCB01000194">
    <property type="protein sequence ID" value="OJI92200.1"/>
    <property type="molecule type" value="Genomic_DNA"/>
</dbReference>
<dbReference type="Gene3D" id="3.30.1330.60">
    <property type="entry name" value="OmpA-like domain"/>
    <property type="match status" value="1"/>
</dbReference>
<evidence type="ECO:0000256" key="1">
    <source>
        <dbReference type="PROSITE-ProRule" id="PRU00473"/>
    </source>
</evidence>
<dbReference type="STRING" id="696762.PFRI_35750"/>
<dbReference type="CDD" id="cd07185">
    <property type="entry name" value="OmpA_C-like"/>
    <property type="match status" value="1"/>
</dbReference>
<feature type="domain" description="OmpA-like" evidence="2">
    <location>
        <begin position="1"/>
        <end position="85"/>
    </location>
</feature>
<dbReference type="PROSITE" id="PS51123">
    <property type="entry name" value="OMPA_2"/>
    <property type="match status" value="1"/>
</dbReference>
<protein>
    <submittedName>
        <fullName evidence="3">Outer membrane porin F</fullName>
    </submittedName>
</protein>
<gene>
    <name evidence="3" type="primary">oprF_3</name>
    <name evidence="3" type="ORF">PFRI_35750</name>
</gene>
<name>A0A1L9NSB2_9RHOB</name>
<comment type="caution">
    <text evidence="3">The sequence shown here is derived from an EMBL/GenBank/DDBJ whole genome shotgun (WGS) entry which is preliminary data.</text>
</comment>
<dbReference type="PANTHER" id="PTHR30329:SF21">
    <property type="entry name" value="LIPOPROTEIN YIAD-RELATED"/>
    <property type="match status" value="1"/>
</dbReference>
<dbReference type="RefSeq" id="WP_072632067.1">
    <property type="nucleotide sequence ID" value="NZ_MLCB01000194.1"/>
</dbReference>
<keyword evidence="4" id="KW-1185">Reference proteome</keyword>